<accession>A0A024GTF1</accession>
<sequence length="128" mass="14448">MCDRVSKRRKVSKSLLDNLFVSRQYKQLVNHISLLAQNCILRSRCNHLTGNPLLITRGGIINSTPHQCPVHLHVPAKLYSDLKHPSIPNLQLGNSVSSNPLQLSHRCIGINAYLRDCWSTASSFHLDR</sequence>
<dbReference type="EMBL" id="CAIX01000351">
    <property type="protein sequence ID" value="CCI49853.1"/>
    <property type="molecule type" value="Genomic_DNA"/>
</dbReference>
<reference evidence="1 2" key="1">
    <citation type="submission" date="2012-05" db="EMBL/GenBank/DDBJ databases">
        <title>Recombination and specialization in a pathogen metapopulation.</title>
        <authorList>
            <person name="Gardiner A."/>
            <person name="Kemen E."/>
            <person name="Schultz-Larsen T."/>
            <person name="MacLean D."/>
            <person name="Van Oosterhout C."/>
            <person name="Jones J.D.G."/>
        </authorList>
    </citation>
    <scope>NUCLEOTIDE SEQUENCE [LARGE SCALE GENOMIC DNA]</scope>
    <source>
        <strain evidence="1 2">Ac Nc2</strain>
    </source>
</reference>
<dbReference type="InParanoid" id="A0A024GTF1"/>
<evidence type="ECO:0000313" key="2">
    <source>
        <dbReference type="Proteomes" id="UP000053237"/>
    </source>
</evidence>
<proteinExistence type="predicted"/>
<gene>
    <name evidence="1" type="ORF">BN9_113060</name>
</gene>
<name>A0A024GTF1_9STRA</name>
<keyword evidence="2" id="KW-1185">Reference proteome</keyword>
<evidence type="ECO:0000313" key="1">
    <source>
        <dbReference type="EMBL" id="CCI49853.1"/>
    </source>
</evidence>
<comment type="caution">
    <text evidence="1">The sequence shown here is derived from an EMBL/GenBank/DDBJ whole genome shotgun (WGS) entry which is preliminary data.</text>
</comment>
<protein>
    <submittedName>
        <fullName evidence="1">Uncharacterized protein</fullName>
    </submittedName>
</protein>
<dbReference type="AlphaFoldDB" id="A0A024GTF1"/>
<organism evidence="1 2">
    <name type="scientific">Albugo candida</name>
    <dbReference type="NCBI Taxonomy" id="65357"/>
    <lineage>
        <taxon>Eukaryota</taxon>
        <taxon>Sar</taxon>
        <taxon>Stramenopiles</taxon>
        <taxon>Oomycota</taxon>
        <taxon>Peronosporomycetes</taxon>
        <taxon>Albuginales</taxon>
        <taxon>Albuginaceae</taxon>
        <taxon>Albugo</taxon>
    </lineage>
</organism>
<dbReference type="Proteomes" id="UP000053237">
    <property type="component" value="Unassembled WGS sequence"/>
</dbReference>